<name>A0A6P1C809_RHITR</name>
<evidence type="ECO:0000313" key="2">
    <source>
        <dbReference type="EMBL" id="NEV12526.1"/>
    </source>
</evidence>
<dbReference type="Proteomes" id="UP000471190">
    <property type="component" value="Unassembled WGS sequence"/>
</dbReference>
<organism evidence="2 3">
    <name type="scientific">Rhizobium tropici</name>
    <dbReference type="NCBI Taxonomy" id="398"/>
    <lineage>
        <taxon>Bacteria</taxon>
        <taxon>Pseudomonadati</taxon>
        <taxon>Pseudomonadota</taxon>
        <taxon>Alphaproteobacteria</taxon>
        <taxon>Hyphomicrobiales</taxon>
        <taxon>Rhizobiaceae</taxon>
        <taxon>Rhizobium/Agrobacterium group</taxon>
        <taxon>Rhizobium</taxon>
    </lineage>
</organism>
<dbReference type="RefSeq" id="WP_015338393.1">
    <property type="nucleotide sequence ID" value="NZ_JAADZA010000016.1"/>
</dbReference>
<reference evidence="1 4" key="2">
    <citation type="submission" date="2020-08" db="EMBL/GenBank/DDBJ databases">
        <title>Genomic Encyclopedia of Type Strains, Phase IV (KMG-V): Genome sequencing to study the core and pangenomes of soil and plant-associated prokaryotes.</title>
        <authorList>
            <person name="Whitman W."/>
        </authorList>
    </citation>
    <scope>NUCLEOTIDE SEQUENCE [LARGE SCALE GENOMIC DNA]</scope>
    <source>
        <strain evidence="1 4">SEMIA 4059</strain>
    </source>
</reference>
<dbReference type="AlphaFoldDB" id="A0A6P1C809"/>
<evidence type="ECO:0000313" key="1">
    <source>
        <dbReference type="EMBL" id="MBB6494382.1"/>
    </source>
</evidence>
<reference evidence="2 3" key="1">
    <citation type="submission" date="2020-02" db="EMBL/GenBank/DDBJ databases">
        <title>Draft genome sequence of Rhizobium tropici.</title>
        <authorList>
            <person name="Khayi S."/>
            <person name="Jemo M."/>
        </authorList>
    </citation>
    <scope>NUCLEOTIDE SEQUENCE [LARGE SCALE GENOMIC DNA]</scope>
    <source>
        <strain evidence="2 3">A12</strain>
    </source>
</reference>
<dbReference type="EMBL" id="JACHBF010000016">
    <property type="protein sequence ID" value="MBB6494382.1"/>
    <property type="molecule type" value="Genomic_DNA"/>
</dbReference>
<proteinExistence type="predicted"/>
<keyword evidence="4" id="KW-1185">Reference proteome</keyword>
<dbReference type="Proteomes" id="UP000526625">
    <property type="component" value="Unassembled WGS sequence"/>
</dbReference>
<sequence length="62" mass="6947">MEAQASYFEEHEPQAMGDSLVLSCYQLRIGLQQIHEAAQSGDEMDLRWAMARCETIAANLST</sequence>
<evidence type="ECO:0000313" key="4">
    <source>
        <dbReference type="Proteomes" id="UP000526625"/>
    </source>
</evidence>
<comment type="caution">
    <text evidence="2">The sequence shown here is derived from an EMBL/GenBank/DDBJ whole genome shotgun (WGS) entry which is preliminary data.</text>
</comment>
<accession>A0A6P1C809</accession>
<dbReference type="EMBL" id="JAADZA010000016">
    <property type="protein sequence ID" value="NEV12526.1"/>
    <property type="molecule type" value="Genomic_DNA"/>
</dbReference>
<protein>
    <submittedName>
        <fullName evidence="2">Uncharacterized protein</fullName>
    </submittedName>
</protein>
<dbReference type="Gene3D" id="3.90.1200.10">
    <property type="match status" value="1"/>
</dbReference>
<gene>
    <name evidence="1" type="ORF">GGD45_004823</name>
    <name evidence="2" type="ORF">GXW80_16150</name>
</gene>
<evidence type="ECO:0000313" key="3">
    <source>
        <dbReference type="Proteomes" id="UP000471190"/>
    </source>
</evidence>